<dbReference type="Proteomes" id="UP000799324">
    <property type="component" value="Unassembled WGS sequence"/>
</dbReference>
<gene>
    <name evidence="5" type="ORF">K491DRAFT_698118</name>
</gene>
<evidence type="ECO:0000256" key="3">
    <source>
        <dbReference type="PROSITE-ProRule" id="PRU10038"/>
    </source>
</evidence>
<dbReference type="InterPro" id="IPR050300">
    <property type="entry name" value="GDXG_lipolytic_enzyme"/>
</dbReference>
<dbReference type="PROSITE" id="PS01174">
    <property type="entry name" value="LIPASE_GDXG_SER"/>
    <property type="match status" value="1"/>
</dbReference>
<dbReference type="Gene3D" id="3.40.50.1820">
    <property type="entry name" value="alpha/beta hydrolase"/>
    <property type="match status" value="1"/>
</dbReference>
<feature type="active site" evidence="3">
    <location>
        <position position="192"/>
    </location>
</feature>
<name>A0A6A6SNX1_9PLEO</name>
<proteinExistence type="inferred from homology"/>
<evidence type="ECO:0000256" key="2">
    <source>
        <dbReference type="ARBA" id="ARBA00022801"/>
    </source>
</evidence>
<dbReference type="OrthoDB" id="2152029at2759"/>
<keyword evidence="2 5" id="KW-0378">Hydrolase</keyword>
<dbReference type="PANTHER" id="PTHR48081">
    <property type="entry name" value="AB HYDROLASE SUPERFAMILY PROTEIN C4A8.06C"/>
    <property type="match status" value="1"/>
</dbReference>
<reference evidence="5" key="1">
    <citation type="journal article" date="2020" name="Stud. Mycol.">
        <title>101 Dothideomycetes genomes: a test case for predicting lifestyles and emergence of pathogens.</title>
        <authorList>
            <person name="Haridas S."/>
            <person name="Albert R."/>
            <person name="Binder M."/>
            <person name="Bloem J."/>
            <person name="Labutti K."/>
            <person name="Salamov A."/>
            <person name="Andreopoulos B."/>
            <person name="Baker S."/>
            <person name="Barry K."/>
            <person name="Bills G."/>
            <person name="Bluhm B."/>
            <person name="Cannon C."/>
            <person name="Castanera R."/>
            <person name="Culley D."/>
            <person name="Daum C."/>
            <person name="Ezra D."/>
            <person name="Gonzalez J."/>
            <person name="Henrissat B."/>
            <person name="Kuo A."/>
            <person name="Liang C."/>
            <person name="Lipzen A."/>
            <person name="Lutzoni F."/>
            <person name="Magnuson J."/>
            <person name="Mondo S."/>
            <person name="Nolan M."/>
            <person name="Ohm R."/>
            <person name="Pangilinan J."/>
            <person name="Park H.-J."/>
            <person name="Ramirez L."/>
            <person name="Alfaro M."/>
            <person name="Sun H."/>
            <person name="Tritt A."/>
            <person name="Yoshinaga Y."/>
            <person name="Zwiers L.-H."/>
            <person name="Turgeon B."/>
            <person name="Goodwin S."/>
            <person name="Spatafora J."/>
            <person name="Crous P."/>
            <person name="Grigoriev I."/>
        </authorList>
    </citation>
    <scope>NUCLEOTIDE SEQUENCE</scope>
    <source>
        <strain evidence="5">CBS 122681</strain>
    </source>
</reference>
<dbReference type="SUPFAM" id="SSF53474">
    <property type="entry name" value="alpha/beta-Hydrolases"/>
    <property type="match status" value="1"/>
</dbReference>
<dbReference type="Pfam" id="PF07859">
    <property type="entry name" value="Abhydrolase_3"/>
    <property type="match status" value="1"/>
</dbReference>
<evidence type="ECO:0000256" key="1">
    <source>
        <dbReference type="ARBA" id="ARBA00010515"/>
    </source>
</evidence>
<protein>
    <submittedName>
        <fullName evidence="5">Alpha/beta-hydrolase</fullName>
    </submittedName>
</protein>
<dbReference type="InterPro" id="IPR033140">
    <property type="entry name" value="Lipase_GDXG_put_SER_AS"/>
</dbReference>
<evidence type="ECO:0000313" key="6">
    <source>
        <dbReference type="Proteomes" id="UP000799324"/>
    </source>
</evidence>
<accession>A0A6A6SNX1</accession>
<dbReference type="InterPro" id="IPR013094">
    <property type="entry name" value="AB_hydrolase_3"/>
</dbReference>
<organism evidence="5 6">
    <name type="scientific">Lophiostoma macrostomum CBS 122681</name>
    <dbReference type="NCBI Taxonomy" id="1314788"/>
    <lineage>
        <taxon>Eukaryota</taxon>
        <taxon>Fungi</taxon>
        <taxon>Dikarya</taxon>
        <taxon>Ascomycota</taxon>
        <taxon>Pezizomycotina</taxon>
        <taxon>Dothideomycetes</taxon>
        <taxon>Pleosporomycetidae</taxon>
        <taxon>Pleosporales</taxon>
        <taxon>Lophiostomataceae</taxon>
        <taxon>Lophiostoma</taxon>
    </lineage>
</organism>
<comment type="similarity">
    <text evidence="1">Belongs to the 'GDXG' lipolytic enzyme family.</text>
</comment>
<sequence>MSSPPSPGPTSLQITTRDDRTFLMSALQICLKPFRPHLIKPRKELPAGSPELSAHSKAKSKCHITPRQVCGIWIYDMVAKNATATREKPGDETRSGKEEGRRRRIYYFAGGGWQMPPSPEHWKTCAELCIRLPQTTVSIVSYPLAPNSPAKDALPMLEKLYPHLFSPTSTTNPTSPLAGEGEEEEVVFAGDSAGGNIVLALVLHILNTIPSSPAPNKLLVISPAVDLREQPQSTFSTSLPQADQQDPLLGIPFTNSTAANWSRGTDPSSPQVSPLLADVDVLRQTGVRMYGISAGNDVLGPPARRFAEVCQEKGVGGMWLHWEGMMHCFPLAWVYGLSEGKEGLKWILEALRE</sequence>
<feature type="domain" description="Alpha/beta hydrolase fold-3" evidence="4">
    <location>
        <begin position="106"/>
        <end position="330"/>
    </location>
</feature>
<dbReference type="PANTHER" id="PTHR48081:SF8">
    <property type="entry name" value="ALPHA_BETA HYDROLASE FOLD-3 DOMAIN-CONTAINING PROTEIN-RELATED"/>
    <property type="match status" value="1"/>
</dbReference>
<keyword evidence="6" id="KW-1185">Reference proteome</keyword>
<dbReference type="InterPro" id="IPR029058">
    <property type="entry name" value="AB_hydrolase_fold"/>
</dbReference>
<dbReference type="EMBL" id="MU004494">
    <property type="protein sequence ID" value="KAF2649379.1"/>
    <property type="molecule type" value="Genomic_DNA"/>
</dbReference>
<dbReference type="AlphaFoldDB" id="A0A6A6SNX1"/>
<dbReference type="GO" id="GO:0016787">
    <property type="term" value="F:hydrolase activity"/>
    <property type="evidence" value="ECO:0007669"/>
    <property type="project" value="UniProtKB-KW"/>
</dbReference>
<evidence type="ECO:0000259" key="4">
    <source>
        <dbReference type="Pfam" id="PF07859"/>
    </source>
</evidence>
<evidence type="ECO:0000313" key="5">
    <source>
        <dbReference type="EMBL" id="KAF2649379.1"/>
    </source>
</evidence>